<dbReference type="AlphaFoldDB" id="A0A510JMC2"/>
<feature type="domain" description="Helix-turn-helix" evidence="1">
    <location>
        <begin position="10"/>
        <end position="56"/>
    </location>
</feature>
<dbReference type="KEGG" id="lsz:JCM16776_0699"/>
<protein>
    <recommendedName>
        <fullName evidence="1">Helix-turn-helix domain-containing protein</fullName>
    </recommendedName>
</protein>
<gene>
    <name evidence="2" type="ORF">JCM16776_0699</name>
</gene>
<name>A0A510JMC2_9FUSO</name>
<dbReference type="OrthoDB" id="3401953at2"/>
<dbReference type="STRING" id="1122172.GCA_000373045_00703"/>
<dbReference type="GO" id="GO:0003677">
    <property type="term" value="F:DNA binding"/>
    <property type="evidence" value="ECO:0007669"/>
    <property type="project" value="InterPro"/>
</dbReference>
<reference evidence="2 3" key="1">
    <citation type="submission" date="2019-07" db="EMBL/GenBank/DDBJ databases">
        <title>Complete Genome Sequence of Leptotrichia shahii Strain JCM 16776.</title>
        <authorList>
            <person name="Watanabe S."/>
            <person name="Cui L."/>
        </authorList>
    </citation>
    <scope>NUCLEOTIDE SEQUENCE [LARGE SCALE GENOMIC DNA]</scope>
    <source>
        <strain evidence="2 3">JCM16776</strain>
    </source>
</reference>
<keyword evidence="3" id="KW-1185">Reference proteome</keyword>
<evidence type="ECO:0000313" key="2">
    <source>
        <dbReference type="EMBL" id="BBM40479.1"/>
    </source>
</evidence>
<dbReference type="Pfam" id="PF12728">
    <property type="entry name" value="HTH_17"/>
    <property type="match status" value="1"/>
</dbReference>
<dbReference type="NCBIfam" id="TIGR01764">
    <property type="entry name" value="excise"/>
    <property type="match status" value="1"/>
</dbReference>
<dbReference type="RefSeq" id="WP_018450333.1">
    <property type="nucleotide sequence ID" value="NZ_AP019827.1"/>
</dbReference>
<accession>A0A510JMC2</accession>
<dbReference type="InterPro" id="IPR041657">
    <property type="entry name" value="HTH_17"/>
</dbReference>
<organism evidence="2 3">
    <name type="scientific">Leptotrichia shahii</name>
    <dbReference type="NCBI Taxonomy" id="157691"/>
    <lineage>
        <taxon>Bacteria</taxon>
        <taxon>Fusobacteriati</taxon>
        <taxon>Fusobacteriota</taxon>
        <taxon>Fusobacteriia</taxon>
        <taxon>Fusobacteriales</taxon>
        <taxon>Leptotrichiaceae</taxon>
        <taxon>Leptotrichia</taxon>
    </lineage>
</organism>
<dbReference type="InterPro" id="IPR010093">
    <property type="entry name" value="SinI_DNA-bd"/>
</dbReference>
<dbReference type="EMBL" id="AP019827">
    <property type="protein sequence ID" value="BBM40479.1"/>
    <property type="molecule type" value="Genomic_DNA"/>
</dbReference>
<sequence length="59" mass="6805">MILENEIYLVNETARYFKINEDSVRKLIKEGKLKAFKLGKGYRITGESILNLVKENTGD</sequence>
<evidence type="ECO:0000259" key="1">
    <source>
        <dbReference type="Pfam" id="PF12728"/>
    </source>
</evidence>
<evidence type="ECO:0000313" key="3">
    <source>
        <dbReference type="Proteomes" id="UP000322617"/>
    </source>
</evidence>
<proteinExistence type="predicted"/>
<dbReference type="Proteomes" id="UP000322617">
    <property type="component" value="Chromosome"/>
</dbReference>